<accession>A0AAU9VAZ8</accession>
<dbReference type="EMBL" id="CAKOGL010000030">
    <property type="protein sequence ID" value="CAH2107273.1"/>
    <property type="molecule type" value="Genomic_DNA"/>
</dbReference>
<evidence type="ECO:0000313" key="2">
    <source>
        <dbReference type="Proteomes" id="UP001153954"/>
    </source>
</evidence>
<organism evidence="1 2">
    <name type="scientific">Euphydryas editha</name>
    <name type="common">Edith's checkerspot</name>
    <dbReference type="NCBI Taxonomy" id="104508"/>
    <lineage>
        <taxon>Eukaryota</taxon>
        <taxon>Metazoa</taxon>
        <taxon>Ecdysozoa</taxon>
        <taxon>Arthropoda</taxon>
        <taxon>Hexapoda</taxon>
        <taxon>Insecta</taxon>
        <taxon>Pterygota</taxon>
        <taxon>Neoptera</taxon>
        <taxon>Endopterygota</taxon>
        <taxon>Lepidoptera</taxon>
        <taxon>Glossata</taxon>
        <taxon>Ditrysia</taxon>
        <taxon>Papilionoidea</taxon>
        <taxon>Nymphalidae</taxon>
        <taxon>Nymphalinae</taxon>
        <taxon>Euphydryas</taxon>
    </lineage>
</organism>
<proteinExistence type="predicted"/>
<dbReference type="Proteomes" id="UP001153954">
    <property type="component" value="Unassembled WGS sequence"/>
</dbReference>
<sequence>MGGSGLKELLCIVYAPLSVDKMLQGHAYARAIRGHFMATTVLFNTILDQVQITEEEKSTVKKIVAGFLDESPAINTSNDNPIIKSWPRNLEPNWKNSKPMDPQLGCGSSISRWFISSKSIYMQKDLVIGMRT</sequence>
<dbReference type="AlphaFoldDB" id="A0AAU9VAZ8"/>
<reference evidence="1" key="1">
    <citation type="submission" date="2022-03" db="EMBL/GenBank/DDBJ databases">
        <authorList>
            <person name="Tunstrom K."/>
        </authorList>
    </citation>
    <scope>NUCLEOTIDE SEQUENCE</scope>
</reference>
<comment type="caution">
    <text evidence="1">The sequence shown here is derived from an EMBL/GenBank/DDBJ whole genome shotgun (WGS) entry which is preliminary data.</text>
</comment>
<protein>
    <submittedName>
        <fullName evidence="1">Uncharacterized protein</fullName>
    </submittedName>
</protein>
<evidence type="ECO:0000313" key="1">
    <source>
        <dbReference type="EMBL" id="CAH2107273.1"/>
    </source>
</evidence>
<gene>
    <name evidence="1" type="ORF">EEDITHA_LOCUS21322</name>
</gene>
<keyword evidence="2" id="KW-1185">Reference proteome</keyword>
<name>A0AAU9VAZ8_EUPED</name>